<organism evidence="1 2">
    <name type="scientific">Mortierella isabellina</name>
    <name type="common">Filamentous fungus</name>
    <name type="synonym">Umbelopsis isabellina</name>
    <dbReference type="NCBI Taxonomy" id="91625"/>
    <lineage>
        <taxon>Eukaryota</taxon>
        <taxon>Fungi</taxon>
        <taxon>Fungi incertae sedis</taxon>
        <taxon>Mucoromycota</taxon>
        <taxon>Mucoromycotina</taxon>
        <taxon>Umbelopsidomycetes</taxon>
        <taxon>Umbelopsidales</taxon>
        <taxon>Umbelopsidaceae</taxon>
        <taxon>Umbelopsis</taxon>
    </lineage>
</organism>
<accession>A0A8H7PEY3</accession>
<proteinExistence type="predicted"/>
<dbReference type="AlphaFoldDB" id="A0A8H7PEY3"/>
<evidence type="ECO:0000313" key="2">
    <source>
        <dbReference type="Proteomes" id="UP000654370"/>
    </source>
</evidence>
<gene>
    <name evidence="1" type="ORF">INT43_004977</name>
</gene>
<protein>
    <submittedName>
        <fullName evidence="1">Uncharacterized protein</fullName>
    </submittedName>
</protein>
<dbReference type="EMBL" id="JAEPQZ010000017">
    <property type="protein sequence ID" value="KAG2172435.1"/>
    <property type="molecule type" value="Genomic_DNA"/>
</dbReference>
<keyword evidence="2" id="KW-1185">Reference proteome</keyword>
<evidence type="ECO:0000313" key="1">
    <source>
        <dbReference type="EMBL" id="KAG2172435.1"/>
    </source>
</evidence>
<comment type="caution">
    <text evidence="1">The sequence shown here is derived from an EMBL/GenBank/DDBJ whole genome shotgun (WGS) entry which is preliminary data.</text>
</comment>
<reference evidence="1" key="1">
    <citation type="submission" date="2020-12" db="EMBL/GenBank/DDBJ databases">
        <title>Metabolic potential, ecology and presence of endohyphal bacteria is reflected in genomic diversity of Mucoromycotina.</title>
        <authorList>
            <person name="Muszewska A."/>
            <person name="Okrasinska A."/>
            <person name="Steczkiewicz K."/>
            <person name="Drgas O."/>
            <person name="Orlowska M."/>
            <person name="Perlinska-Lenart U."/>
            <person name="Aleksandrzak-Piekarczyk T."/>
            <person name="Szatraj K."/>
            <person name="Zielenkiewicz U."/>
            <person name="Pilsyk S."/>
            <person name="Malc E."/>
            <person name="Mieczkowski P."/>
            <person name="Kruszewska J.S."/>
            <person name="Biernat P."/>
            <person name="Pawlowska J."/>
        </authorList>
    </citation>
    <scope>NUCLEOTIDE SEQUENCE</scope>
    <source>
        <strain evidence="1">WA0000067209</strain>
    </source>
</reference>
<dbReference type="OrthoDB" id="2373574at2759"/>
<name>A0A8H7PEY3_MORIS</name>
<dbReference type="Proteomes" id="UP000654370">
    <property type="component" value="Unassembled WGS sequence"/>
</dbReference>
<sequence length="294" mass="34272">MQWYKTKAEALMPGYLHVARDLNNRGAKSYARVKTYKEISDIIDNYDCVYEVVTSEWKEMYDFDGEGISETPEEIIDNFVTCHSQISPEKVHVKKCITKNKISLHFVIPNTVLPNYKAMKNRFKLMMSVKGLLHRDLYDSGIYNKDRLIRTVRSDKCFQNRPFISDSEDMHLFVSLPMKILNELEVPPKHKLNSIIEKYKLDAFKPHSEIHPGVFRIMRIRPSLCIICNRMHESDHAYININEMTYGCFRAEGTVIKLDSDILSISVSRLKAQLKEFDINQSDIDLIISRSKLI</sequence>